<organism evidence="1 2">
    <name type="scientific">Heterorhabditis bacteriophora</name>
    <name type="common">Entomopathogenic nematode worm</name>
    <dbReference type="NCBI Taxonomy" id="37862"/>
    <lineage>
        <taxon>Eukaryota</taxon>
        <taxon>Metazoa</taxon>
        <taxon>Ecdysozoa</taxon>
        <taxon>Nematoda</taxon>
        <taxon>Chromadorea</taxon>
        <taxon>Rhabditida</taxon>
        <taxon>Rhabditina</taxon>
        <taxon>Rhabditomorpha</taxon>
        <taxon>Strongyloidea</taxon>
        <taxon>Heterorhabditidae</taxon>
        <taxon>Heterorhabditis</taxon>
    </lineage>
</organism>
<accession>A0A1I7WHR2</accession>
<protein>
    <submittedName>
        <fullName evidence="2">RRM domain-containing protein</fullName>
    </submittedName>
</protein>
<sequence length="232" mass="27365">MYKMDWIENMPLHKIVVVNIMVAEMKYYFFSNASDTFDPVIRSSDDTSACTMMTFKKFLMSQISSHLFVLFRIKYHPDESRKWADAHMENIENMLVLLLNILSSVLKAVLPRMLRLPETEAEKRKKMLLHKTSSIFLRNVPPSVTISELEAVSNIFHSYGDKYEKHNIYYFYMCKRSPGFLRVALADPIPDRKFFRRGWATYKRDVNIKEICWNLNSIRVSVLYTILVVILL</sequence>
<dbReference type="InterPro" id="IPR039727">
    <property type="entry name" value="SE/Ars2"/>
</dbReference>
<dbReference type="PANTHER" id="PTHR13165">
    <property type="entry name" value="ARSENITE-RESISTANCE PROTEIN 2"/>
    <property type="match status" value="1"/>
</dbReference>
<reference evidence="2" key="1">
    <citation type="submission" date="2016-11" db="UniProtKB">
        <authorList>
            <consortium name="WormBaseParasite"/>
        </authorList>
    </citation>
    <scope>IDENTIFICATION</scope>
</reference>
<dbReference type="Proteomes" id="UP000095283">
    <property type="component" value="Unplaced"/>
</dbReference>
<evidence type="ECO:0000313" key="2">
    <source>
        <dbReference type="WBParaSite" id="Hba_04539"/>
    </source>
</evidence>
<keyword evidence="1" id="KW-1185">Reference proteome</keyword>
<evidence type="ECO:0000313" key="1">
    <source>
        <dbReference type="Proteomes" id="UP000095283"/>
    </source>
</evidence>
<dbReference type="GO" id="GO:0031053">
    <property type="term" value="P:primary miRNA processing"/>
    <property type="evidence" value="ECO:0007669"/>
    <property type="project" value="TreeGrafter"/>
</dbReference>
<dbReference type="AlphaFoldDB" id="A0A1I7WHR2"/>
<dbReference type="GO" id="GO:0016604">
    <property type="term" value="C:nuclear body"/>
    <property type="evidence" value="ECO:0007669"/>
    <property type="project" value="TreeGrafter"/>
</dbReference>
<name>A0A1I7WHR2_HETBA</name>
<dbReference type="PANTHER" id="PTHR13165:SF0">
    <property type="entry name" value="SERRATE RNA EFFECTOR MOLECULE HOMOLOG"/>
    <property type="match status" value="1"/>
</dbReference>
<proteinExistence type="predicted"/>
<dbReference type="WBParaSite" id="Hba_04539">
    <property type="protein sequence ID" value="Hba_04539"/>
    <property type="gene ID" value="Hba_04539"/>
</dbReference>